<dbReference type="AlphaFoldDB" id="A0A1D2NGA3"/>
<reference evidence="7 8" key="1">
    <citation type="journal article" date="2016" name="Genome Biol. Evol.">
        <title>Gene Family Evolution Reflects Adaptation to Soil Environmental Stressors in the Genome of the Collembolan Orchesella cincta.</title>
        <authorList>
            <person name="Faddeeva-Vakhrusheva A."/>
            <person name="Derks M.F."/>
            <person name="Anvar S.Y."/>
            <person name="Agamennone V."/>
            <person name="Suring W."/>
            <person name="Smit S."/>
            <person name="van Straalen N.M."/>
            <person name="Roelofs D."/>
        </authorList>
    </citation>
    <scope>NUCLEOTIDE SEQUENCE [LARGE SCALE GENOMIC DNA]</scope>
    <source>
        <tissue evidence="7">Mixed pool</tissue>
    </source>
</reference>
<comment type="subcellular location">
    <subcellularLocation>
        <location evidence="1">Secreted</location>
    </subcellularLocation>
</comment>
<organism evidence="7 8">
    <name type="scientific">Orchesella cincta</name>
    <name type="common">Springtail</name>
    <name type="synonym">Podura cincta</name>
    <dbReference type="NCBI Taxonomy" id="48709"/>
    <lineage>
        <taxon>Eukaryota</taxon>
        <taxon>Metazoa</taxon>
        <taxon>Ecdysozoa</taxon>
        <taxon>Arthropoda</taxon>
        <taxon>Hexapoda</taxon>
        <taxon>Collembola</taxon>
        <taxon>Entomobryomorpha</taxon>
        <taxon>Entomobryoidea</taxon>
        <taxon>Orchesellidae</taxon>
        <taxon>Orchesellinae</taxon>
        <taxon>Orchesella</taxon>
    </lineage>
</organism>
<evidence type="ECO:0000256" key="5">
    <source>
        <dbReference type="SAM" id="SignalP"/>
    </source>
</evidence>
<dbReference type="PANTHER" id="PTHR11610:SF173">
    <property type="entry name" value="LIPASE DOMAIN-CONTAINING PROTEIN-RELATED"/>
    <property type="match status" value="1"/>
</dbReference>
<feature type="domain" description="Lipase" evidence="6">
    <location>
        <begin position="117"/>
        <end position="401"/>
    </location>
</feature>
<dbReference type="EMBL" id="LJIJ01000048">
    <property type="protein sequence ID" value="ODN04284.1"/>
    <property type="molecule type" value="Genomic_DNA"/>
</dbReference>
<dbReference type="Pfam" id="PF00151">
    <property type="entry name" value="Lipase"/>
    <property type="match status" value="1"/>
</dbReference>
<evidence type="ECO:0000313" key="8">
    <source>
        <dbReference type="Proteomes" id="UP000094527"/>
    </source>
</evidence>
<sequence>MTQHNHRVVTLLCALVFQLHLMNEVQGIDFGIPKVVTNFGSAVGETVKAPVDTITSVPGKVVSTAADVPDKFVSTTGNVSDKVVSTAENFSDTIVSTAENVSDTVSSTAGDAWHTVKETVVNQDPEYSVKFYLYDDPSNLEEYKQIVVGQVDSLRSVKIPKDTTLNILIHGFMQDYNSSFPQQMKDTLLMHTGKPVVIVDWGHMADGKFGPEAARALLYPFIVDNVADVGEYVAEFIIFLKDNKVISSLDQIHILGFSLGAHVSGIAGWKVQNATDGEKVGRITGLDPAGPKFFLKRTERRLNHDDAKFVDVIHTSHLGYFLQMGHLDFFPNGGKIQPGCVETETGVTDTVVSLGALLTGSCSHSRAWEYYTRSIKDNEFYGCECNNIFKYEFTGCEVDCEDKVPFGELAPPEARGNYYLSI</sequence>
<dbReference type="GO" id="GO:0017171">
    <property type="term" value="F:serine hydrolase activity"/>
    <property type="evidence" value="ECO:0007669"/>
    <property type="project" value="TreeGrafter"/>
</dbReference>
<dbReference type="Proteomes" id="UP000094527">
    <property type="component" value="Unassembled WGS sequence"/>
</dbReference>
<dbReference type="Gene3D" id="3.40.50.1820">
    <property type="entry name" value="alpha/beta hydrolase"/>
    <property type="match status" value="1"/>
</dbReference>
<keyword evidence="3" id="KW-0964">Secreted</keyword>
<dbReference type="GO" id="GO:0016042">
    <property type="term" value="P:lipid catabolic process"/>
    <property type="evidence" value="ECO:0007669"/>
    <property type="project" value="TreeGrafter"/>
</dbReference>
<dbReference type="GO" id="GO:0016298">
    <property type="term" value="F:lipase activity"/>
    <property type="evidence" value="ECO:0007669"/>
    <property type="project" value="InterPro"/>
</dbReference>
<dbReference type="GO" id="GO:0005615">
    <property type="term" value="C:extracellular space"/>
    <property type="evidence" value="ECO:0007669"/>
    <property type="project" value="TreeGrafter"/>
</dbReference>
<evidence type="ECO:0000256" key="3">
    <source>
        <dbReference type="ARBA" id="ARBA00022525"/>
    </source>
</evidence>
<dbReference type="OrthoDB" id="199913at2759"/>
<dbReference type="SUPFAM" id="SSF53474">
    <property type="entry name" value="alpha/beta-Hydrolases"/>
    <property type="match status" value="1"/>
</dbReference>
<proteinExistence type="inferred from homology"/>
<protein>
    <submittedName>
        <fullName evidence="7">Pancreatic lipase-related protein 2</fullName>
    </submittedName>
</protein>
<name>A0A1D2NGA3_ORCCI</name>
<comment type="similarity">
    <text evidence="2 4">Belongs to the AB hydrolase superfamily. Lipase family.</text>
</comment>
<dbReference type="InterPro" id="IPR013818">
    <property type="entry name" value="Lipase"/>
</dbReference>
<dbReference type="InterPro" id="IPR000734">
    <property type="entry name" value="TAG_lipase"/>
</dbReference>
<evidence type="ECO:0000256" key="2">
    <source>
        <dbReference type="ARBA" id="ARBA00010701"/>
    </source>
</evidence>
<dbReference type="InterPro" id="IPR029058">
    <property type="entry name" value="AB_hydrolase_fold"/>
</dbReference>
<gene>
    <name evidence="7" type="ORF">Ocin01_02369</name>
</gene>
<keyword evidence="5" id="KW-0732">Signal</keyword>
<dbReference type="PANTHER" id="PTHR11610">
    <property type="entry name" value="LIPASE"/>
    <property type="match status" value="1"/>
</dbReference>
<keyword evidence="8" id="KW-1185">Reference proteome</keyword>
<evidence type="ECO:0000259" key="6">
    <source>
        <dbReference type="Pfam" id="PF00151"/>
    </source>
</evidence>
<comment type="caution">
    <text evidence="7">The sequence shown here is derived from an EMBL/GenBank/DDBJ whole genome shotgun (WGS) entry which is preliminary data.</text>
</comment>
<accession>A0A1D2NGA3</accession>
<feature type="signal peptide" evidence="5">
    <location>
        <begin position="1"/>
        <end position="27"/>
    </location>
</feature>
<feature type="chain" id="PRO_5008905521" evidence="5">
    <location>
        <begin position="28"/>
        <end position="422"/>
    </location>
</feature>
<evidence type="ECO:0000256" key="4">
    <source>
        <dbReference type="RuleBase" id="RU004262"/>
    </source>
</evidence>
<evidence type="ECO:0000313" key="7">
    <source>
        <dbReference type="EMBL" id="ODN04284.1"/>
    </source>
</evidence>
<evidence type="ECO:0000256" key="1">
    <source>
        <dbReference type="ARBA" id="ARBA00004613"/>
    </source>
</evidence>